<protein>
    <recommendedName>
        <fullName evidence="4">Sporulation initiation inhibitor protein Soj</fullName>
    </recommendedName>
</protein>
<dbReference type="Pfam" id="PF13614">
    <property type="entry name" value="AAA_31"/>
    <property type="match status" value="1"/>
</dbReference>
<evidence type="ECO:0000259" key="5">
    <source>
        <dbReference type="Pfam" id="PF13614"/>
    </source>
</evidence>
<comment type="caution">
    <text evidence="6">The sequence shown here is derived from an EMBL/GenBank/DDBJ whole genome shotgun (WGS) entry which is preliminary data.</text>
</comment>
<evidence type="ECO:0000256" key="2">
    <source>
        <dbReference type="ARBA" id="ARBA00049360"/>
    </source>
</evidence>
<proteinExistence type="inferred from homology"/>
<evidence type="ECO:0000256" key="1">
    <source>
        <dbReference type="ARBA" id="ARBA00006976"/>
    </source>
</evidence>
<dbReference type="eggNOG" id="COG1192">
    <property type="taxonomic scope" value="Bacteria"/>
</dbReference>
<dbReference type="Proteomes" id="UP000003174">
    <property type="component" value="Unassembled WGS sequence"/>
</dbReference>
<dbReference type="SUPFAM" id="SSF52540">
    <property type="entry name" value="P-loop containing nucleoside triphosphate hydrolases"/>
    <property type="match status" value="1"/>
</dbReference>
<evidence type="ECO:0000313" key="7">
    <source>
        <dbReference type="Proteomes" id="UP000003174"/>
    </source>
</evidence>
<evidence type="ECO:0000256" key="3">
    <source>
        <dbReference type="ARBA" id="ARBA00062323"/>
    </source>
</evidence>
<evidence type="ECO:0000313" key="6">
    <source>
        <dbReference type="EMBL" id="EEG37628.1"/>
    </source>
</evidence>
<dbReference type="PANTHER" id="PTHR13696">
    <property type="entry name" value="P-LOOP CONTAINING NUCLEOSIDE TRIPHOSPHATE HYDROLASE"/>
    <property type="match status" value="1"/>
</dbReference>
<dbReference type="InterPro" id="IPR050678">
    <property type="entry name" value="DNA_Partitioning_ATPase"/>
</dbReference>
<dbReference type="PANTHER" id="PTHR13696:SF52">
    <property type="entry name" value="PARA FAMILY PROTEIN CT_582"/>
    <property type="match status" value="1"/>
</dbReference>
<dbReference type="Gene3D" id="3.40.50.300">
    <property type="entry name" value="P-loop containing nucleotide triphosphate hydrolases"/>
    <property type="match status" value="1"/>
</dbReference>
<name>C0ESN6_9FIRM</name>
<dbReference type="PIRSF" id="PIRSF009320">
    <property type="entry name" value="Nuc_binding_HP_1000"/>
    <property type="match status" value="1"/>
</dbReference>
<dbReference type="InterPro" id="IPR027417">
    <property type="entry name" value="P-loop_NTPase"/>
</dbReference>
<organism evidence="6 7">
    <name type="scientific">Anaerobutyricum hallii DSM 3353</name>
    <dbReference type="NCBI Taxonomy" id="411469"/>
    <lineage>
        <taxon>Bacteria</taxon>
        <taxon>Bacillati</taxon>
        <taxon>Bacillota</taxon>
        <taxon>Clostridia</taxon>
        <taxon>Lachnospirales</taxon>
        <taxon>Lachnospiraceae</taxon>
        <taxon>Anaerobutyricum</taxon>
    </lineage>
</organism>
<accession>C0ESN6</accession>
<dbReference type="AlphaFoldDB" id="C0ESN6"/>
<dbReference type="EMBL" id="ACEP01000029">
    <property type="protein sequence ID" value="EEG37628.1"/>
    <property type="molecule type" value="Genomic_DNA"/>
</dbReference>
<evidence type="ECO:0000256" key="4">
    <source>
        <dbReference type="ARBA" id="ARBA00071824"/>
    </source>
</evidence>
<dbReference type="InterPro" id="IPR025669">
    <property type="entry name" value="AAA_dom"/>
</dbReference>
<reference evidence="6 7" key="2">
    <citation type="submission" date="2009-02" db="EMBL/GenBank/DDBJ databases">
        <title>Draft genome sequence of Eubacterium hallii (DSM 3353).</title>
        <authorList>
            <person name="Sudarsanam P."/>
            <person name="Ley R."/>
            <person name="Guruge J."/>
            <person name="Turnbaugh P.J."/>
            <person name="Mahowald M."/>
            <person name="Liep D."/>
            <person name="Gordon J."/>
        </authorList>
    </citation>
    <scope>NUCLEOTIDE SEQUENCE [LARGE SCALE GENOMIC DNA]</scope>
    <source>
        <strain evidence="6 7">DSM 3353</strain>
    </source>
</reference>
<comment type="subunit">
    <text evidence="3">Dimerizes in the presence of ATP but not ADP; ATP-binding is required for double-stranded (ds)DNA-binding. Interacts with DnaA.</text>
</comment>
<feature type="domain" description="AAA" evidence="5">
    <location>
        <begin position="9"/>
        <end position="189"/>
    </location>
</feature>
<gene>
    <name evidence="6" type="ORF">EUBHAL_00409</name>
</gene>
<dbReference type="CDD" id="cd02042">
    <property type="entry name" value="ParAB_family"/>
    <property type="match status" value="1"/>
</dbReference>
<dbReference type="FunFam" id="3.40.50.300:FF:000285">
    <property type="entry name" value="Sporulation initiation inhibitor Soj"/>
    <property type="match status" value="1"/>
</dbReference>
<reference evidence="6 7" key="1">
    <citation type="submission" date="2009-01" db="EMBL/GenBank/DDBJ databases">
        <authorList>
            <person name="Fulton L."/>
            <person name="Clifton S."/>
            <person name="Fulton B."/>
            <person name="Xu J."/>
            <person name="Minx P."/>
            <person name="Pepin K.H."/>
            <person name="Johnson M."/>
            <person name="Bhonagiri V."/>
            <person name="Nash W.E."/>
            <person name="Mardis E.R."/>
            <person name="Wilson R.K."/>
        </authorList>
    </citation>
    <scope>NUCLEOTIDE SEQUENCE [LARGE SCALE GENOMIC DNA]</scope>
    <source>
        <strain evidence="6 7">DSM 3353</strain>
    </source>
</reference>
<comment type="catalytic activity">
    <reaction evidence="2">
        <text>ATP + H2O = ADP + phosphate + H(+)</text>
        <dbReference type="Rhea" id="RHEA:13065"/>
        <dbReference type="ChEBI" id="CHEBI:15377"/>
        <dbReference type="ChEBI" id="CHEBI:15378"/>
        <dbReference type="ChEBI" id="CHEBI:30616"/>
        <dbReference type="ChEBI" id="CHEBI:43474"/>
        <dbReference type="ChEBI" id="CHEBI:456216"/>
    </reaction>
</comment>
<sequence length="267" mass="29337">MKGDEKMARIISIVNQKGGTGKSACTANLAVGLAQKNKKVLIVDADPQSDVSAGFGYRDCDDSNETLTALMDAVMKDEDIPSDCYIRHQAEGIDIICSNIGLAGTEVQLVNAMSREYVLKQILYGIKDQYDAVIIDCMPSLGMITINALAASDEVLIPVEASYLPIKGLQQLLKTIGKVRKQINPKLQVGGILFTMVDAHTNDARNNMELLRNVYGSQIHIFDNYIPFSVRMKEAVREGQSIFSYDPKGKATEAYRRVAEEVLKDAI</sequence>
<comment type="similarity">
    <text evidence="1">Belongs to the ParA family.</text>
</comment>